<name>A0A4R6REY9_9BURK</name>
<gene>
    <name evidence="7" type="ORF">EV672_103356</name>
</gene>
<comment type="similarity">
    <text evidence="1">Belongs to the ner transcriptional regulatory family.</text>
</comment>
<evidence type="ECO:0000256" key="2">
    <source>
        <dbReference type="ARBA" id="ARBA00023015"/>
    </source>
</evidence>
<keyword evidence="3" id="KW-0238">DNA-binding</keyword>
<keyword evidence="4" id="KW-0804">Transcription</keyword>
<reference evidence="7 8" key="1">
    <citation type="submission" date="2019-03" db="EMBL/GenBank/DDBJ databases">
        <title>Genomic Encyclopedia of Type Strains, Phase IV (KMG-IV): sequencing the most valuable type-strain genomes for metagenomic binning, comparative biology and taxonomic classification.</title>
        <authorList>
            <person name="Goeker M."/>
        </authorList>
    </citation>
    <scope>NUCLEOTIDE SEQUENCE [LARGE SCALE GENOMIC DNA]</scope>
    <source>
        <strain evidence="7 8">DSM 11901</strain>
    </source>
</reference>
<dbReference type="InterPro" id="IPR010982">
    <property type="entry name" value="Lambda_DNA-bd_dom_sf"/>
</dbReference>
<accession>A0A4R6REY9</accession>
<feature type="region of interest" description="Disordered" evidence="5">
    <location>
        <begin position="71"/>
        <end position="98"/>
    </location>
</feature>
<evidence type="ECO:0000256" key="5">
    <source>
        <dbReference type="SAM" id="MobiDB-lite"/>
    </source>
</evidence>
<comment type="caution">
    <text evidence="7">The sequence shown here is derived from an EMBL/GenBank/DDBJ whole genome shotgun (WGS) entry which is preliminary data.</text>
</comment>
<dbReference type="Gene3D" id="1.10.260.40">
    <property type="entry name" value="lambda repressor-like DNA-binding domains"/>
    <property type="match status" value="1"/>
</dbReference>
<dbReference type="Pfam" id="PF13693">
    <property type="entry name" value="HTH_35"/>
    <property type="match status" value="1"/>
</dbReference>
<organism evidence="7 8">
    <name type="scientific">Aquabacterium commune</name>
    <dbReference type="NCBI Taxonomy" id="70586"/>
    <lineage>
        <taxon>Bacteria</taxon>
        <taxon>Pseudomonadati</taxon>
        <taxon>Pseudomonadota</taxon>
        <taxon>Betaproteobacteria</taxon>
        <taxon>Burkholderiales</taxon>
        <taxon>Aquabacterium</taxon>
    </lineage>
</organism>
<feature type="domain" description="HTH cro/C1-type" evidence="6">
    <location>
        <begin position="6"/>
        <end position="59"/>
    </location>
</feature>
<proteinExistence type="inferred from homology"/>
<dbReference type="Proteomes" id="UP000294593">
    <property type="component" value="Unassembled WGS sequence"/>
</dbReference>
<keyword evidence="2" id="KW-0805">Transcription regulation</keyword>
<protein>
    <submittedName>
        <fullName evidence="7">Nlp family transcriptional regulator</fullName>
    </submittedName>
</protein>
<evidence type="ECO:0000256" key="1">
    <source>
        <dbReference type="ARBA" id="ARBA00006157"/>
    </source>
</evidence>
<evidence type="ECO:0000256" key="3">
    <source>
        <dbReference type="ARBA" id="ARBA00023125"/>
    </source>
</evidence>
<sequence>MDALEITYRLKRLGLTQSGISRQLGVSTSVVGNVIHDRVTAYDIASHIAQLLGEEVSALWPNRYCFKPRGSMAQRKARTAQRPESPPAEASPLPGGEP</sequence>
<dbReference type="CDD" id="cd00093">
    <property type="entry name" value="HTH_XRE"/>
    <property type="match status" value="1"/>
</dbReference>
<evidence type="ECO:0000313" key="7">
    <source>
        <dbReference type="EMBL" id="TDP84782.1"/>
    </source>
</evidence>
<dbReference type="GO" id="GO:0003677">
    <property type="term" value="F:DNA binding"/>
    <property type="evidence" value="ECO:0007669"/>
    <property type="project" value="UniProtKB-KW"/>
</dbReference>
<dbReference type="EMBL" id="SNXW01000003">
    <property type="protein sequence ID" value="TDP84782.1"/>
    <property type="molecule type" value="Genomic_DNA"/>
</dbReference>
<dbReference type="PROSITE" id="PS50943">
    <property type="entry name" value="HTH_CROC1"/>
    <property type="match status" value="1"/>
</dbReference>
<dbReference type="SUPFAM" id="SSF47413">
    <property type="entry name" value="lambda repressor-like DNA-binding domains"/>
    <property type="match status" value="1"/>
</dbReference>
<dbReference type="AlphaFoldDB" id="A0A4R6REY9"/>
<dbReference type="InterPro" id="IPR038722">
    <property type="entry name" value="Ner_HTH_dom"/>
</dbReference>
<dbReference type="InterPro" id="IPR001387">
    <property type="entry name" value="Cro/C1-type_HTH"/>
</dbReference>
<keyword evidence="8" id="KW-1185">Reference proteome</keyword>
<evidence type="ECO:0000313" key="8">
    <source>
        <dbReference type="Proteomes" id="UP000294593"/>
    </source>
</evidence>
<feature type="compositionally biased region" description="Low complexity" evidence="5">
    <location>
        <begin position="87"/>
        <end position="98"/>
    </location>
</feature>
<evidence type="ECO:0000256" key="4">
    <source>
        <dbReference type="ARBA" id="ARBA00023163"/>
    </source>
</evidence>
<evidence type="ECO:0000259" key="6">
    <source>
        <dbReference type="PROSITE" id="PS50943"/>
    </source>
</evidence>